<name>A0AAU2A693_9ACTN</name>
<organism evidence="1">
    <name type="scientific">Streptomyces sp. NBC_00093</name>
    <dbReference type="NCBI Taxonomy" id="2975649"/>
    <lineage>
        <taxon>Bacteria</taxon>
        <taxon>Bacillati</taxon>
        <taxon>Actinomycetota</taxon>
        <taxon>Actinomycetes</taxon>
        <taxon>Kitasatosporales</taxon>
        <taxon>Streptomycetaceae</taxon>
        <taxon>Streptomyces</taxon>
    </lineage>
</organism>
<sequence>MASDQADQSKRQQTQNVLRTFVGADGRLARLPEHFETGVEYPERLVDERLRVWCEVDADAA</sequence>
<dbReference type="AlphaFoldDB" id="A0AAU2A693"/>
<proteinExistence type="predicted"/>
<gene>
    <name evidence="1" type="ORF">OHA22_31580</name>
</gene>
<protein>
    <submittedName>
        <fullName evidence="1">DUF2087 domain-containing protein</fullName>
    </submittedName>
</protein>
<evidence type="ECO:0000313" key="1">
    <source>
        <dbReference type="EMBL" id="WTT19748.1"/>
    </source>
</evidence>
<reference evidence="1" key="1">
    <citation type="submission" date="2022-10" db="EMBL/GenBank/DDBJ databases">
        <title>The complete genomes of actinobacterial strains from the NBC collection.</title>
        <authorList>
            <person name="Joergensen T.S."/>
            <person name="Alvarez Arevalo M."/>
            <person name="Sterndorff E.B."/>
            <person name="Faurdal D."/>
            <person name="Vuksanovic O."/>
            <person name="Mourched A.-S."/>
            <person name="Charusanti P."/>
            <person name="Shaw S."/>
            <person name="Blin K."/>
            <person name="Weber T."/>
        </authorList>
    </citation>
    <scope>NUCLEOTIDE SEQUENCE</scope>
    <source>
        <strain evidence="1">NBC_00093</strain>
    </source>
</reference>
<dbReference type="EMBL" id="CP108222">
    <property type="protein sequence ID" value="WTT19748.1"/>
    <property type="molecule type" value="Genomic_DNA"/>
</dbReference>
<accession>A0AAU2A693</accession>